<sequence>MIQGKQRFIPHRKSHKLITLPVQQHSIRIKAAMNIT</sequence>
<evidence type="ECO:0000313" key="1">
    <source>
        <dbReference type="EMBL" id="KAF7276798.1"/>
    </source>
</evidence>
<name>A0A834IDT8_RHYFE</name>
<proteinExistence type="predicted"/>
<dbReference type="Proteomes" id="UP000625711">
    <property type="component" value="Unassembled WGS sequence"/>
</dbReference>
<reference evidence="1" key="1">
    <citation type="submission" date="2020-08" db="EMBL/GenBank/DDBJ databases">
        <title>Genome sequencing and assembly of the red palm weevil Rhynchophorus ferrugineus.</title>
        <authorList>
            <person name="Dias G.B."/>
            <person name="Bergman C.M."/>
            <person name="Manee M."/>
        </authorList>
    </citation>
    <scope>NUCLEOTIDE SEQUENCE</scope>
    <source>
        <strain evidence="1">AA-2017</strain>
        <tissue evidence="1">Whole larva</tissue>
    </source>
</reference>
<dbReference type="AlphaFoldDB" id="A0A834IDT8"/>
<feature type="non-terminal residue" evidence="1">
    <location>
        <position position="1"/>
    </location>
</feature>
<evidence type="ECO:0000313" key="2">
    <source>
        <dbReference type="Proteomes" id="UP000625711"/>
    </source>
</evidence>
<organism evidence="1 2">
    <name type="scientific">Rhynchophorus ferrugineus</name>
    <name type="common">Red palm weevil</name>
    <name type="synonym">Curculio ferrugineus</name>
    <dbReference type="NCBI Taxonomy" id="354439"/>
    <lineage>
        <taxon>Eukaryota</taxon>
        <taxon>Metazoa</taxon>
        <taxon>Ecdysozoa</taxon>
        <taxon>Arthropoda</taxon>
        <taxon>Hexapoda</taxon>
        <taxon>Insecta</taxon>
        <taxon>Pterygota</taxon>
        <taxon>Neoptera</taxon>
        <taxon>Endopterygota</taxon>
        <taxon>Coleoptera</taxon>
        <taxon>Polyphaga</taxon>
        <taxon>Cucujiformia</taxon>
        <taxon>Curculionidae</taxon>
        <taxon>Dryophthorinae</taxon>
        <taxon>Rhynchophorus</taxon>
    </lineage>
</organism>
<dbReference type="EMBL" id="JAACXV010005488">
    <property type="protein sequence ID" value="KAF7276798.1"/>
    <property type="molecule type" value="Genomic_DNA"/>
</dbReference>
<accession>A0A834IDT8</accession>
<keyword evidence="2" id="KW-1185">Reference proteome</keyword>
<comment type="caution">
    <text evidence="1">The sequence shown here is derived from an EMBL/GenBank/DDBJ whole genome shotgun (WGS) entry which is preliminary data.</text>
</comment>
<protein>
    <submittedName>
        <fullName evidence="1">Uncharacterized protein</fullName>
    </submittedName>
</protein>
<gene>
    <name evidence="1" type="ORF">GWI33_009771</name>
</gene>